<accession>K9J189</accession>
<dbReference type="AlphaFoldDB" id="K9J189"/>
<sequence>ILFLSSQKTCQLTFREGRERGRERTISVREKHRLVPSHSRPYLWCGNGSHTIYQTCDLLVSRTTLQLTNGPNQGPRPSWIRMPFSVPAIFFTKLKEIPNSFIYQVVR</sequence>
<protein>
    <submittedName>
        <fullName evidence="1">Uncharacterized protein</fullName>
    </submittedName>
</protein>
<reference evidence="1" key="1">
    <citation type="submission" date="2012-11" db="EMBL/GenBank/DDBJ databases">
        <title>The Vampirome: Transcriptome and Proteome Analysis of the Submandibular and Accessory Glands of the Vampire Bat and Vector of Human Rabies, Desmodus rotundus.</title>
        <authorList>
            <person name="Francischetti I.M.B."/>
            <person name="Assumpcao T.C.F."/>
            <person name="Ma D."/>
            <person name="Vicente E.C."/>
            <person name="Ribeiro J.M.C."/>
        </authorList>
    </citation>
    <scope>NUCLEOTIDE SEQUENCE</scope>
    <source>
        <tissue evidence="1">Salivary gland</tissue>
    </source>
</reference>
<evidence type="ECO:0000313" key="1">
    <source>
        <dbReference type="EMBL" id="JAA50461.1"/>
    </source>
</evidence>
<dbReference type="EMBL" id="GABZ01003064">
    <property type="protein sequence ID" value="JAA50461.1"/>
    <property type="molecule type" value="mRNA"/>
</dbReference>
<organism evidence="1">
    <name type="scientific">Desmodus rotundus</name>
    <name type="common">Vampire bat</name>
    <dbReference type="NCBI Taxonomy" id="9430"/>
    <lineage>
        <taxon>Eukaryota</taxon>
        <taxon>Metazoa</taxon>
        <taxon>Chordata</taxon>
        <taxon>Craniata</taxon>
        <taxon>Vertebrata</taxon>
        <taxon>Euteleostomi</taxon>
        <taxon>Mammalia</taxon>
        <taxon>Eutheria</taxon>
        <taxon>Laurasiatheria</taxon>
        <taxon>Chiroptera</taxon>
        <taxon>Yangochiroptera</taxon>
        <taxon>Phyllostomidae</taxon>
        <taxon>Desmodontinae</taxon>
        <taxon>Desmodus</taxon>
    </lineage>
</organism>
<name>K9J189_DESRO</name>
<feature type="non-terminal residue" evidence="1">
    <location>
        <position position="1"/>
    </location>
</feature>
<proteinExistence type="evidence at transcript level"/>